<dbReference type="GO" id="GO:0043565">
    <property type="term" value="F:sequence-specific DNA binding"/>
    <property type="evidence" value="ECO:0007669"/>
    <property type="project" value="InterPro"/>
</dbReference>
<dbReference type="PROSITE" id="PS50110">
    <property type="entry name" value="RESPONSE_REGULATORY"/>
    <property type="match status" value="1"/>
</dbReference>
<gene>
    <name evidence="8" type="ORF">EOD41_18905</name>
</gene>
<evidence type="ECO:0000256" key="4">
    <source>
        <dbReference type="ARBA" id="ARBA00023163"/>
    </source>
</evidence>
<evidence type="ECO:0000256" key="3">
    <source>
        <dbReference type="ARBA" id="ARBA00023125"/>
    </source>
</evidence>
<dbReference type="Pfam" id="PF12833">
    <property type="entry name" value="HTH_18"/>
    <property type="match status" value="1"/>
</dbReference>
<keyword evidence="2" id="KW-0805">Transcription regulation</keyword>
<dbReference type="SUPFAM" id="SSF52172">
    <property type="entry name" value="CheY-like"/>
    <property type="match status" value="1"/>
</dbReference>
<evidence type="ECO:0000256" key="1">
    <source>
        <dbReference type="ARBA" id="ARBA00022553"/>
    </source>
</evidence>
<dbReference type="PROSITE" id="PS01124">
    <property type="entry name" value="HTH_ARAC_FAMILY_2"/>
    <property type="match status" value="1"/>
</dbReference>
<dbReference type="SMART" id="SM00448">
    <property type="entry name" value="REC"/>
    <property type="match status" value="1"/>
</dbReference>
<feature type="domain" description="HTH araC/xylS-type" evidence="6">
    <location>
        <begin position="168"/>
        <end position="267"/>
    </location>
</feature>
<keyword evidence="3" id="KW-0238">DNA-binding</keyword>
<dbReference type="CDD" id="cd17574">
    <property type="entry name" value="REC_OmpR"/>
    <property type="match status" value="1"/>
</dbReference>
<dbReference type="PROSITE" id="PS00041">
    <property type="entry name" value="HTH_ARAC_FAMILY_1"/>
    <property type="match status" value="1"/>
</dbReference>
<dbReference type="OrthoDB" id="9809670at2"/>
<evidence type="ECO:0000313" key="8">
    <source>
        <dbReference type="EMBL" id="RVT97366.1"/>
    </source>
</evidence>
<evidence type="ECO:0000259" key="7">
    <source>
        <dbReference type="PROSITE" id="PS50110"/>
    </source>
</evidence>
<accession>A0A437MIA9</accession>
<dbReference type="Gene3D" id="1.10.10.60">
    <property type="entry name" value="Homeodomain-like"/>
    <property type="match status" value="1"/>
</dbReference>
<dbReference type="Pfam" id="PF00072">
    <property type="entry name" value="Response_reg"/>
    <property type="match status" value="1"/>
</dbReference>
<keyword evidence="9" id="KW-1185">Reference proteome</keyword>
<dbReference type="InterPro" id="IPR018060">
    <property type="entry name" value="HTH_AraC"/>
</dbReference>
<dbReference type="Gene3D" id="3.40.50.2300">
    <property type="match status" value="1"/>
</dbReference>
<name>A0A437MIA9_9SPHI</name>
<reference evidence="8 9" key="1">
    <citation type="submission" date="2019-01" db="EMBL/GenBank/DDBJ databases">
        <authorList>
            <person name="Chen W.-M."/>
        </authorList>
    </citation>
    <scope>NUCLEOTIDE SEQUENCE [LARGE SCALE GENOMIC DNA]</scope>
    <source>
        <strain evidence="8 9">YBJ-36</strain>
    </source>
</reference>
<evidence type="ECO:0000313" key="9">
    <source>
        <dbReference type="Proteomes" id="UP000282759"/>
    </source>
</evidence>
<dbReference type="InterPro" id="IPR018062">
    <property type="entry name" value="HTH_AraC-typ_CS"/>
</dbReference>
<dbReference type="EMBL" id="SACK01000011">
    <property type="protein sequence ID" value="RVT97366.1"/>
    <property type="molecule type" value="Genomic_DNA"/>
</dbReference>
<dbReference type="PANTHER" id="PTHR43547">
    <property type="entry name" value="TWO-COMPONENT HISTIDINE KINASE"/>
    <property type="match status" value="1"/>
</dbReference>
<feature type="modified residue" description="4-aspartylphosphate" evidence="5">
    <location>
        <position position="69"/>
    </location>
</feature>
<dbReference type="InterPro" id="IPR001789">
    <property type="entry name" value="Sig_transdc_resp-reg_receiver"/>
</dbReference>
<keyword evidence="1 5" id="KW-0597">Phosphoprotein</keyword>
<feature type="domain" description="Response regulatory" evidence="7">
    <location>
        <begin position="21"/>
        <end position="136"/>
    </location>
</feature>
<proteinExistence type="predicted"/>
<dbReference type="PRINTS" id="PR00032">
    <property type="entry name" value="HTHARAC"/>
</dbReference>
<protein>
    <submittedName>
        <fullName evidence="8">Response regulator transcription factor</fullName>
    </submittedName>
</protein>
<dbReference type="GO" id="GO:0003700">
    <property type="term" value="F:DNA-binding transcription factor activity"/>
    <property type="evidence" value="ECO:0007669"/>
    <property type="project" value="InterPro"/>
</dbReference>
<dbReference type="InterPro" id="IPR009057">
    <property type="entry name" value="Homeodomain-like_sf"/>
</dbReference>
<dbReference type="InterPro" id="IPR020449">
    <property type="entry name" value="Tscrpt_reg_AraC-type_HTH"/>
</dbReference>
<evidence type="ECO:0000256" key="2">
    <source>
        <dbReference type="ARBA" id="ARBA00023015"/>
    </source>
</evidence>
<sequence length="275" mass="31629">MLMPDSDLQEAISNNIEGRHRILIVEDNTELRLFLRQLLEKQYTIYEAADGETGYYQSVEKLPDAIISDVMMPKINGIELCKMVKENFETRHIPFIILSAKDSLESKVDSLGYGADFYFSKPLSNELLLLTIKNIFEQRENLRTRFLNDYLTNAAMLVKSDVDKQFFEKLTGVINDNIANADLDVDFICDKLYMSRTTLYRKIKSVTDSSIGEFIRTLRLKKSVEIMTHEDISMNEVANRIGMQSSSNFSRAFKKEYGKSPLQYIRALREISPGA</sequence>
<comment type="caution">
    <text evidence="8">The sequence shown here is derived from an EMBL/GenBank/DDBJ whole genome shotgun (WGS) entry which is preliminary data.</text>
</comment>
<dbReference type="PANTHER" id="PTHR43547:SF2">
    <property type="entry name" value="HYBRID SIGNAL TRANSDUCTION HISTIDINE KINASE C"/>
    <property type="match status" value="1"/>
</dbReference>
<keyword evidence="4" id="KW-0804">Transcription</keyword>
<dbReference type="GO" id="GO:0000155">
    <property type="term" value="F:phosphorelay sensor kinase activity"/>
    <property type="evidence" value="ECO:0007669"/>
    <property type="project" value="TreeGrafter"/>
</dbReference>
<evidence type="ECO:0000256" key="5">
    <source>
        <dbReference type="PROSITE-ProRule" id="PRU00169"/>
    </source>
</evidence>
<evidence type="ECO:0000259" key="6">
    <source>
        <dbReference type="PROSITE" id="PS01124"/>
    </source>
</evidence>
<organism evidence="8 9">
    <name type="scientific">Mucilaginibacter limnophilus</name>
    <dbReference type="NCBI Taxonomy" id="1932778"/>
    <lineage>
        <taxon>Bacteria</taxon>
        <taxon>Pseudomonadati</taxon>
        <taxon>Bacteroidota</taxon>
        <taxon>Sphingobacteriia</taxon>
        <taxon>Sphingobacteriales</taxon>
        <taxon>Sphingobacteriaceae</taxon>
        <taxon>Mucilaginibacter</taxon>
    </lineage>
</organism>
<dbReference type="SUPFAM" id="SSF46689">
    <property type="entry name" value="Homeodomain-like"/>
    <property type="match status" value="1"/>
</dbReference>
<dbReference type="SMART" id="SM00342">
    <property type="entry name" value="HTH_ARAC"/>
    <property type="match status" value="1"/>
</dbReference>
<dbReference type="Proteomes" id="UP000282759">
    <property type="component" value="Unassembled WGS sequence"/>
</dbReference>
<dbReference type="AlphaFoldDB" id="A0A437MIA9"/>
<dbReference type="InterPro" id="IPR011006">
    <property type="entry name" value="CheY-like_superfamily"/>
</dbReference>